<feature type="compositionally biased region" description="Basic and acidic residues" evidence="1">
    <location>
        <begin position="180"/>
        <end position="190"/>
    </location>
</feature>
<dbReference type="InterPro" id="IPR001584">
    <property type="entry name" value="Integrase_cat-core"/>
</dbReference>
<organism evidence="3 4">
    <name type="scientific">Symbiodinium microadriaticum</name>
    <name type="common">Dinoflagellate</name>
    <name type="synonym">Zooxanthella microadriatica</name>
    <dbReference type="NCBI Taxonomy" id="2951"/>
    <lineage>
        <taxon>Eukaryota</taxon>
        <taxon>Sar</taxon>
        <taxon>Alveolata</taxon>
        <taxon>Dinophyceae</taxon>
        <taxon>Suessiales</taxon>
        <taxon>Symbiodiniaceae</taxon>
        <taxon>Symbiodinium</taxon>
    </lineage>
</organism>
<dbReference type="InterPro" id="IPR012337">
    <property type="entry name" value="RNaseH-like_sf"/>
</dbReference>
<feature type="compositionally biased region" description="Basic and acidic residues" evidence="1">
    <location>
        <begin position="976"/>
        <end position="989"/>
    </location>
</feature>
<sequence length="1816" mass="200984">MASGSLAYRPHQDLDTDLTKFGFLVYAGTVRDFHEWEFRAMTRWKQTKVDERSELASKFLDSLRSEAYIIAEDLGADILFSNDNIPKVVEAVGGMLSRQPGGPMVSYIDRRKRWLRKLLQLVKATHIREAVLTDLLLENPGLNRNERLMVLTSMGGSTATKDAEKALIKMHSRIHTLERRTPGTKGDRGKGKGHPFRGGKGKGKGYGNWSQKATSYTYLSAVEDLFDSYQDDAEDGTAFVADEGEQDDWVYHGDEGPVDEAYDDTELVAQTADASLRDVELDVFTSFLCSEGFDENDRESLAFLADVVQSDSVAFMARSKGKPVSTKGDKAPEHLQDVRSKGPLVRRGTPSLSDSESESQSFEPEAAANYVAPSTEWDTVQYPDGSEQLFRFFMHKGSTYLEVVQNHPDYYHWGLKEEKPSTMLEAWVYRNFNVPPVGGGGPTFRVVIGGHSREGEKSGDLGQGLSEQVLNSPLKVQNLTRRQLEEYTFTKFEAGDVVKHARLRTVPLVEGPRAWRRRHPAERAVVADGGREKFAGKAIGEKDDPSGDITLDLAAGAAEGAQQGDDPLGDISPKSNASSDSELAAPLEEEIAKPRLPLVDPFQDHENVSGLCWTRAATRRAMEQGGDDTAKGIGAAKAVGKYVMPFALQISPETGSKRRSTRLQGELSSTELDSPDVLCLLSMQDQVQLGLVKDLRRGVCQISGYAGNLQLARHSKTGLLLQERRTVSIPCRDEKASIPLRDESVSAYMLSELVREQESQQKKVLLVTLGLEKLEFSHRSRKVYNGLAKLIEGSPKQKSYTFSLNEKRHEDILLESHRTNFSRFQDFTDNQIVFLDCRDMRDPDKDKSTRDRLGTHPKNLHDMILNPRKNHKWMAFAEEVIPAVHKLIQDQDSSVIFCFCKSGRHRSVANAKLFQEIIKDLYNVEAEIIHLSDGPNWRHLCGICDLCNWRDPEAQRVANEVIDKATEKWHDFVPKEKAPAADASTKDAADPAGTAGADPSPGTAGADPSGTAAAVSVCDFRQQLAPLDEKDLEKACFLVLSRVYSVFSPAKLTEVTSLMALYTDHVSLICSVTHKYLTYEAALALVTSLVTDLRSGARTEKDWHVDLELANCSLDQAILQLDSDVKDMPGDPAGDPTAQAADQAQPIDVDQTAGGSSNDRPPQRDRTRSAQPDRSKGKGQGKWKDKRASSRVPGPQTHTTSNPAETQHAEASKWVFCGERESRYMLMFLVTPGGGSAYYVGGELPDLYASDLKVMRKDQGKMFEAPTVFVLANAEVQPGSLQRGDLGIGTFSQAIGEVVSSWANQVNHTVSVDVLETADYTGHKCSWLNNVDVGTSYQVVSLVRMGGGQPSSAKCLQKFMQHWVSPFGWPKVVSHDRGLHNRGAFAHGLSSHGVQIRQAGLESPEHIGKCERHGGIIKRAFKRLVKDHNVVGKDDVKKAMLEAHVAKNEFMRVGGFSPTQWVLGRLPRAVGHVLDEEELGQLGVLSGRKTVLRKSAPLPGKYQAKYKSRLVVRGDLEKGDPRLFGLGLQTMQTGIREANKAVEYAIGTYDRGLVFKSGLLDWKTPGALMSLVVTDASNANESEEMIINEMTSTEGHRSQGARMVFLTDGALWTGDKGSIHPILWASNLVRRVCRSTIQAEAYTLQAGVEDGDALRAAVTDIFGCLDMKRWEATSAKFVKQIWMTDCKSLEQTLSNPKCNKHSDKRLSIEIASLRQELWRKAGEKAGDPFYDDCKPADDQLTDIVRWIDTDVMIADPMTKVMEPTKLVEALKTNTFDVEQPLESVVKKRAKQLQRRPTKKQEDDDEHVDPGVTTLTL</sequence>
<feature type="region of interest" description="Disordered" evidence="1">
    <location>
        <begin position="319"/>
        <end position="365"/>
    </location>
</feature>
<feature type="compositionally biased region" description="Low complexity" evidence="1">
    <location>
        <begin position="1130"/>
        <end position="1151"/>
    </location>
</feature>
<dbReference type="OrthoDB" id="428929at2759"/>
<feature type="compositionally biased region" description="Basic residues" evidence="1">
    <location>
        <begin position="1786"/>
        <end position="1797"/>
    </location>
</feature>
<name>A0A1Q9C7F2_SYMMI</name>
<dbReference type="InterPro" id="IPR053931">
    <property type="entry name" value="RapZ_C"/>
</dbReference>
<reference evidence="3 4" key="1">
    <citation type="submission" date="2016-02" db="EMBL/GenBank/DDBJ databases">
        <title>Genome analysis of coral dinoflagellate symbionts highlights evolutionary adaptations to a symbiotic lifestyle.</title>
        <authorList>
            <person name="Aranda M."/>
            <person name="Li Y."/>
            <person name="Liew Y.J."/>
            <person name="Baumgarten S."/>
            <person name="Simakov O."/>
            <person name="Wilson M."/>
            <person name="Piel J."/>
            <person name="Ashoor H."/>
            <person name="Bougouffa S."/>
            <person name="Bajic V.B."/>
            <person name="Ryu T."/>
            <person name="Ravasi T."/>
            <person name="Bayer T."/>
            <person name="Micklem G."/>
            <person name="Kim H."/>
            <person name="Bhak J."/>
            <person name="Lajeunesse T.C."/>
            <person name="Voolstra C.R."/>
        </authorList>
    </citation>
    <scope>NUCLEOTIDE SEQUENCE [LARGE SCALE GENOMIC DNA]</scope>
    <source>
        <strain evidence="3 4">CCMP2467</strain>
    </source>
</reference>
<dbReference type="Proteomes" id="UP000186817">
    <property type="component" value="Unassembled WGS sequence"/>
</dbReference>
<evidence type="ECO:0000259" key="2">
    <source>
        <dbReference type="PROSITE" id="PS50994"/>
    </source>
</evidence>
<dbReference type="GO" id="GO:0003676">
    <property type="term" value="F:nucleic acid binding"/>
    <property type="evidence" value="ECO:0007669"/>
    <property type="project" value="InterPro"/>
</dbReference>
<accession>A0A1Q9C7F2</accession>
<feature type="region of interest" description="Disordered" evidence="1">
    <location>
        <begin position="1124"/>
        <end position="1209"/>
    </location>
</feature>
<comment type="caution">
    <text evidence="3">The sequence shown here is derived from an EMBL/GenBank/DDBJ whole genome shotgun (WGS) entry which is preliminary data.</text>
</comment>
<feature type="compositionally biased region" description="Low complexity" evidence="1">
    <location>
        <begin position="351"/>
        <end position="365"/>
    </location>
</feature>
<evidence type="ECO:0000256" key="1">
    <source>
        <dbReference type="SAM" id="MobiDB-lite"/>
    </source>
</evidence>
<evidence type="ECO:0000313" key="3">
    <source>
        <dbReference type="EMBL" id="OLP78849.1"/>
    </source>
</evidence>
<feature type="compositionally biased region" description="Low complexity" evidence="1">
    <location>
        <begin position="990"/>
        <end position="1008"/>
    </location>
</feature>
<feature type="region of interest" description="Disordered" evidence="1">
    <location>
        <begin position="976"/>
        <end position="1008"/>
    </location>
</feature>
<evidence type="ECO:0000313" key="4">
    <source>
        <dbReference type="Proteomes" id="UP000186817"/>
    </source>
</evidence>
<dbReference type="Pfam" id="PF22740">
    <property type="entry name" value="PapZ_C"/>
    <property type="match status" value="1"/>
</dbReference>
<feature type="compositionally biased region" description="Basic residues" evidence="1">
    <location>
        <begin position="191"/>
        <end position="203"/>
    </location>
</feature>
<dbReference type="InterPro" id="IPR036397">
    <property type="entry name" value="RNaseH_sf"/>
</dbReference>
<dbReference type="PROSITE" id="PS50994">
    <property type="entry name" value="INTEGRASE"/>
    <property type="match status" value="1"/>
</dbReference>
<feature type="region of interest" description="Disordered" evidence="1">
    <location>
        <begin position="559"/>
        <end position="584"/>
    </location>
</feature>
<dbReference type="SUPFAM" id="SSF53098">
    <property type="entry name" value="Ribonuclease H-like"/>
    <property type="match status" value="1"/>
</dbReference>
<dbReference type="EMBL" id="LSRX01001554">
    <property type="protein sequence ID" value="OLP78849.1"/>
    <property type="molecule type" value="Genomic_DNA"/>
</dbReference>
<dbReference type="Gene3D" id="3.30.420.10">
    <property type="entry name" value="Ribonuclease H-like superfamily/Ribonuclease H"/>
    <property type="match status" value="1"/>
</dbReference>
<feature type="region of interest" description="Disordered" evidence="1">
    <location>
        <begin position="180"/>
        <end position="205"/>
    </location>
</feature>
<feature type="compositionally biased region" description="Basic and acidic residues" evidence="1">
    <location>
        <begin position="1161"/>
        <end position="1188"/>
    </location>
</feature>
<feature type="domain" description="Integrase catalytic" evidence="2">
    <location>
        <begin position="1301"/>
        <end position="1466"/>
    </location>
</feature>
<feature type="compositionally biased region" description="Basic and acidic residues" evidence="1">
    <location>
        <begin position="327"/>
        <end position="340"/>
    </location>
</feature>
<protein>
    <recommendedName>
        <fullName evidence="2">Integrase catalytic domain-containing protein</fullName>
    </recommendedName>
</protein>
<feature type="region of interest" description="Disordered" evidence="1">
    <location>
        <begin position="1786"/>
        <end position="1816"/>
    </location>
</feature>
<keyword evidence="4" id="KW-1185">Reference proteome</keyword>
<gene>
    <name evidence="3" type="ORF">AK812_SmicGene40932</name>
</gene>
<proteinExistence type="predicted"/>
<dbReference type="GO" id="GO:0015074">
    <property type="term" value="P:DNA integration"/>
    <property type="evidence" value="ECO:0007669"/>
    <property type="project" value="InterPro"/>
</dbReference>
<feature type="compositionally biased region" description="Polar residues" evidence="1">
    <location>
        <begin position="1196"/>
        <end position="1205"/>
    </location>
</feature>